<dbReference type="EMBL" id="KY774314">
    <property type="protein sequence ID" value="ART31443.1"/>
    <property type="molecule type" value="Genomic_DNA"/>
</dbReference>
<sequence>MTRFGTLFMLCPQGYPSSLVSLLIPFHIEHSSMYHRRIGLDMGESSEGFTPFLSCLKDGNQR</sequence>
<organism evidence="1">
    <name type="scientific">Utricularia reniformis</name>
    <dbReference type="NCBI Taxonomy" id="192314"/>
    <lineage>
        <taxon>Eukaryota</taxon>
        <taxon>Viridiplantae</taxon>
        <taxon>Streptophyta</taxon>
        <taxon>Embryophyta</taxon>
        <taxon>Tracheophyta</taxon>
        <taxon>Spermatophyta</taxon>
        <taxon>Magnoliopsida</taxon>
        <taxon>eudicotyledons</taxon>
        <taxon>Gunneridae</taxon>
        <taxon>Pentapetalae</taxon>
        <taxon>asterids</taxon>
        <taxon>lamiids</taxon>
        <taxon>Lamiales</taxon>
        <taxon>Lentibulariaceae</taxon>
        <taxon>Utricularia</taxon>
    </lineage>
</organism>
<gene>
    <name evidence="1" type="ORF">AEK19_MT1230</name>
</gene>
<dbReference type="AlphaFoldDB" id="A0A1Y0B244"/>
<accession>A0A1Y0B244</accession>
<geneLocation type="mitochondrion" evidence="1"/>
<protein>
    <submittedName>
        <fullName evidence="1">Uncharacterized protein</fullName>
    </submittedName>
</protein>
<keyword evidence="1" id="KW-0496">Mitochondrion</keyword>
<evidence type="ECO:0000313" key="1">
    <source>
        <dbReference type="EMBL" id="ART31443.1"/>
    </source>
</evidence>
<name>A0A1Y0B244_9LAMI</name>
<reference evidence="1" key="1">
    <citation type="submission" date="2017-03" db="EMBL/GenBank/DDBJ databases">
        <title>The mitochondrial genome of the carnivorous plant Utricularia reniformis (Lentibulariaceae): structure, comparative analysis and evolutionary landmarks.</title>
        <authorList>
            <person name="Silva S.R."/>
            <person name="Alvarenga D.O."/>
            <person name="Michael T.P."/>
            <person name="Miranda V.F.O."/>
            <person name="Varani A.M."/>
        </authorList>
    </citation>
    <scope>NUCLEOTIDE SEQUENCE</scope>
</reference>
<proteinExistence type="predicted"/>